<dbReference type="Proteomes" id="UP000078200">
    <property type="component" value="Unassembled WGS sequence"/>
</dbReference>
<dbReference type="EnsemblMetazoa" id="GAUT022888-RA">
    <property type="protein sequence ID" value="GAUT022888-PA"/>
    <property type="gene ID" value="GAUT022888"/>
</dbReference>
<dbReference type="SUPFAM" id="SSF50630">
    <property type="entry name" value="Acid proteases"/>
    <property type="match status" value="1"/>
</dbReference>
<evidence type="ECO:0000313" key="3">
    <source>
        <dbReference type="Proteomes" id="UP000078200"/>
    </source>
</evidence>
<name>A0A1A9V1L2_GLOAU</name>
<dbReference type="Gene3D" id="2.40.70.10">
    <property type="entry name" value="Acid Proteases"/>
    <property type="match status" value="1"/>
</dbReference>
<reference evidence="2" key="1">
    <citation type="submission" date="2020-05" db="UniProtKB">
        <authorList>
            <consortium name="EnsemblMetazoa"/>
        </authorList>
    </citation>
    <scope>IDENTIFICATION</scope>
    <source>
        <strain evidence="2">TTRI</strain>
    </source>
</reference>
<dbReference type="AlphaFoldDB" id="A0A1A9V1L2"/>
<sequence>MNQIPKPYSRSASRQSSKPMPNETQVQPSPKSSTTQPPKVESNVSKAVVTSAAADNSILHKNYVLLATARIRIIAANGNSAEFRAILDSGSQINLVSERLIRKLGASTSETSLHIDGIGNEMNHRRDFLRENKLNLKDLQRTTAKNLMQSCSKAAGTSCDS</sequence>
<feature type="compositionally biased region" description="Low complexity" evidence="1">
    <location>
        <begin position="24"/>
        <end position="40"/>
    </location>
</feature>
<proteinExistence type="predicted"/>
<evidence type="ECO:0008006" key="4">
    <source>
        <dbReference type="Google" id="ProtNLM"/>
    </source>
</evidence>
<organism evidence="2 3">
    <name type="scientific">Glossina austeni</name>
    <name type="common">Savannah tsetse fly</name>
    <dbReference type="NCBI Taxonomy" id="7395"/>
    <lineage>
        <taxon>Eukaryota</taxon>
        <taxon>Metazoa</taxon>
        <taxon>Ecdysozoa</taxon>
        <taxon>Arthropoda</taxon>
        <taxon>Hexapoda</taxon>
        <taxon>Insecta</taxon>
        <taxon>Pterygota</taxon>
        <taxon>Neoptera</taxon>
        <taxon>Endopterygota</taxon>
        <taxon>Diptera</taxon>
        <taxon>Brachycera</taxon>
        <taxon>Muscomorpha</taxon>
        <taxon>Hippoboscoidea</taxon>
        <taxon>Glossinidae</taxon>
        <taxon>Glossina</taxon>
    </lineage>
</organism>
<protein>
    <recommendedName>
        <fullName evidence="4">Peptidase aspartic putative domain-containing protein</fullName>
    </recommendedName>
</protein>
<evidence type="ECO:0000313" key="2">
    <source>
        <dbReference type="EnsemblMetazoa" id="GAUT022888-PA"/>
    </source>
</evidence>
<dbReference type="InterPro" id="IPR021109">
    <property type="entry name" value="Peptidase_aspartic_dom_sf"/>
</dbReference>
<dbReference type="VEuPathDB" id="VectorBase:GAUT022888"/>
<feature type="compositionally biased region" description="Polar residues" evidence="1">
    <location>
        <begin position="10"/>
        <end position="23"/>
    </location>
</feature>
<evidence type="ECO:0000256" key="1">
    <source>
        <dbReference type="SAM" id="MobiDB-lite"/>
    </source>
</evidence>
<accession>A0A1A9V1L2</accession>
<keyword evidence="3" id="KW-1185">Reference proteome</keyword>
<feature type="region of interest" description="Disordered" evidence="1">
    <location>
        <begin position="1"/>
        <end position="43"/>
    </location>
</feature>